<dbReference type="EMBL" id="VJWA01000001">
    <property type="protein sequence ID" value="TRW17377.1"/>
    <property type="molecule type" value="Genomic_DNA"/>
</dbReference>
<dbReference type="OrthoDB" id="7564791at2"/>
<evidence type="ECO:0000313" key="2">
    <source>
        <dbReference type="Proteomes" id="UP000317894"/>
    </source>
</evidence>
<name>A0A552UGR6_9SPHN</name>
<proteinExistence type="predicted"/>
<organism evidence="1 2">
    <name type="scientific">Glacieibacterium frigidum</name>
    <dbReference type="NCBI Taxonomy" id="2593303"/>
    <lineage>
        <taxon>Bacteria</taxon>
        <taxon>Pseudomonadati</taxon>
        <taxon>Pseudomonadota</taxon>
        <taxon>Alphaproteobacteria</taxon>
        <taxon>Sphingomonadales</taxon>
        <taxon>Sphingosinicellaceae</taxon>
        <taxon>Glacieibacterium</taxon>
    </lineage>
</organism>
<sequence length="304" mass="32062">MLAPATAEVARVDATAKAGCAELPMGGVGSTLLTGGTATIAGTERRRIVRVGARATALGRDVASATIRAACKAPGVDYMLLAVAANDAACPVQYQVVEARGAAPLRLSRRFGSCVDGATARLADGGVVVTMPAGPARPETIAYRYAAGRLEAVAAVQPPRPPVVVQVVKQDRRGFRVTAWTAPPACAAIARAEPGVPADVYLADLRRTWPRDWQTRGRLGDQPFETAALRSLVTDLSCLSALPGGESVVIETARPLFASRRHGRAAFEQLDEVARGSTVDPAIRAAARQLHAQMRFRIDDPRLR</sequence>
<protein>
    <submittedName>
        <fullName evidence="1">Uncharacterized protein</fullName>
    </submittedName>
</protein>
<gene>
    <name evidence="1" type="ORF">FMM06_04170</name>
</gene>
<accession>A0A552UGR6</accession>
<evidence type="ECO:0000313" key="1">
    <source>
        <dbReference type="EMBL" id="TRW17377.1"/>
    </source>
</evidence>
<dbReference type="RefSeq" id="WP_143554922.1">
    <property type="nucleotide sequence ID" value="NZ_VJWA01000001.1"/>
</dbReference>
<comment type="caution">
    <text evidence="1">The sequence shown here is derived from an EMBL/GenBank/DDBJ whole genome shotgun (WGS) entry which is preliminary data.</text>
</comment>
<keyword evidence="2" id="KW-1185">Reference proteome</keyword>
<reference evidence="1 2" key="1">
    <citation type="submission" date="2019-07" db="EMBL/GenBank/DDBJ databases">
        <title>Novel species isolated from glacier.</title>
        <authorList>
            <person name="Liu Q."/>
            <person name="Xin Y.-H."/>
        </authorList>
    </citation>
    <scope>NUCLEOTIDE SEQUENCE [LARGE SCALE GENOMIC DNA]</scope>
    <source>
        <strain evidence="1 2">LB1R16</strain>
    </source>
</reference>
<dbReference type="AlphaFoldDB" id="A0A552UGR6"/>
<dbReference type="Proteomes" id="UP000317894">
    <property type="component" value="Unassembled WGS sequence"/>
</dbReference>